<dbReference type="InterPro" id="IPR001227">
    <property type="entry name" value="Ac_transferase_dom_sf"/>
</dbReference>
<dbReference type="FunFam" id="3.40.47.10:FF:000042">
    <property type="entry name" value="Polyketide synthase Pks13"/>
    <property type="match status" value="1"/>
</dbReference>
<dbReference type="GO" id="GO:0006633">
    <property type="term" value="P:fatty acid biosynthetic process"/>
    <property type="evidence" value="ECO:0007669"/>
    <property type="project" value="InterPro"/>
</dbReference>
<dbReference type="InterPro" id="IPR036736">
    <property type="entry name" value="ACP-like_sf"/>
</dbReference>
<dbReference type="GO" id="GO:0004315">
    <property type="term" value="F:3-oxoacyl-[acyl-carrier-protein] synthase activity"/>
    <property type="evidence" value="ECO:0007669"/>
    <property type="project" value="InterPro"/>
</dbReference>
<dbReference type="SMART" id="SM00825">
    <property type="entry name" value="PKS_KS"/>
    <property type="match status" value="1"/>
</dbReference>
<keyword evidence="10" id="KW-0012">Acyltransferase</keyword>
<dbReference type="Gene3D" id="1.10.1200.10">
    <property type="entry name" value="ACP-like"/>
    <property type="match status" value="2"/>
</dbReference>
<evidence type="ECO:0000256" key="7">
    <source>
        <dbReference type="SAM" id="MobiDB-lite"/>
    </source>
</evidence>
<evidence type="ECO:0000256" key="1">
    <source>
        <dbReference type="ARBA" id="ARBA00022450"/>
    </source>
</evidence>
<feature type="domain" description="Carrier" evidence="8">
    <location>
        <begin position="30"/>
        <end position="107"/>
    </location>
</feature>
<organism evidence="10 11">
    <name type="scientific">Mycolicibacterium hodleri</name>
    <dbReference type="NCBI Taxonomy" id="49897"/>
    <lineage>
        <taxon>Bacteria</taxon>
        <taxon>Bacillati</taxon>
        <taxon>Actinomycetota</taxon>
        <taxon>Actinomycetes</taxon>
        <taxon>Mycobacteriales</taxon>
        <taxon>Mycobacteriaceae</taxon>
        <taxon>Mycolicibacterium</taxon>
    </lineage>
</organism>
<dbReference type="Gene3D" id="3.40.366.10">
    <property type="entry name" value="Malonyl-Coenzyme A Acyl Carrier Protein, domain 2"/>
    <property type="match status" value="1"/>
</dbReference>
<keyword evidence="1" id="KW-0596">Phosphopantetheine</keyword>
<dbReference type="InterPro" id="IPR016036">
    <property type="entry name" value="Malonyl_transacylase_ACP-bd"/>
</dbReference>
<reference evidence="10 11" key="1">
    <citation type="journal article" date="2019" name="Environ. Microbiol.">
        <title>Species interactions and distinct microbial communities in high Arctic permafrost affected cryosols are associated with the CH4 and CO2 gas fluxes.</title>
        <authorList>
            <person name="Altshuler I."/>
            <person name="Hamel J."/>
            <person name="Turney S."/>
            <person name="Magnuson E."/>
            <person name="Levesque R."/>
            <person name="Greer C."/>
            <person name="Whyte L.G."/>
        </authorList>
    </citation>
    <scope>NUCLEOTIDE SEQUENCE [LARGE SCALE GENOMIC DNA]</scope>
    <source>
        <strain evidence="10 11">S5.20</strain>
    </source>
</reference>
<feature type="domain" description="Carrier" evidence="8">
    <location>
        <begin position="1266"/>
        <end position="1343"/>
    </location>
</feature>
<dbReference type="GO" id="GO:0004312">
    <property type="term" value="F:fatty acid synthase activity"/>
    <property type="evidence" value="ECO:0007669"/>
    <property type="project" value="TreeGrafter"/>
</dbReference>
<dbReference type="CDD" id="cd00833">
    <property type="entry name" value="PKS"/>
    <property type="match status" value="1"/>
</dbReference>
<keyword evidence="5" id="KW-0443">Lipid metabolism</keyword>
<dbReference type="InterPro" id="IPR020841">
    <property type="entry name" value="PKS_Beta-ketoAc_synthase_dom"/>
</dbReference>
<dbReference type="SUPFAM" id="SSF47336">
    <property type="entry name" value="ACP-like"/>
    <property type="match status" value="2"/>
</dbReference>
<dbReference type="GO" id="GO:0005737">
    <property type="term" value="C:cytoplasm"/>
    <property type="evidence" value="ECO:0007669"/>
    <property type="project" value="TreeGrafter"/>
</dbReference>
<dbReference type="OrthoDB" id="9778690at2"/>
<feature type="compositionally biased region" description="Low complexity" evidence="7">
    <location>
        <begin position="1386"/>
        <end position="1395"/>
    </location>
</feature>
<dbReference type="Pfam" id="PF00109">
    <property type="entry name" value="ketoacyl-synt"/>
    <property type="match status" value="1"/>
</dbReference>
<evidence type="ECO:0000256" key="5">
    <source>
        <dbReference type="ARBA" id="ARBA00023098"/>
    </source>
</evidence>
<name>A0A502DZN5_9MYCO</name>
<feature type="domain" description="Ketosynthase family 3 (KS3)" evidence="9">
    <location>
        <begin position="128"/>
        <end position="553"/>
    </location>
</feature>
<feature type="region of interest" description="Disordered" evidence="7">
    <location>
        <begin position="602"/>
        <end position="631"/>
    </location>
</feature>
<sequence length="1815" mass="193917">MTDAEDDSQPTVGDDSPSPVAEERPARTDKTVAELREYLRNWIADATGQSADTIDESAPMVELGLSSRDAVAMASDIEDLTGVTLTATVAFRHPTIEALAAVIVEGEPEENEADESDFDWSRTVDEDLANIAIVGIGTRFPGDLNTPDEMWQALLEGRDAITDLPEGRWEEFLSEPRIAERVAKARTRGGYLTDIKGFDSEFFALSKMEADNIDPQQRMALELTWEALEHARIPASSLRGGNVGVYVGSSTNDYSMLSVSDPAVAHPYAITGTASSIIANRVSYFYDFRGPSMAIDTACSSSLVAVHEGVKALRAGDVDVVLAGGVNALVTPMVTVGFDEVGGVLAPDGRIKSFSQDADGYARSEGGGMLVLKRVADARRDGDEILAVIAGSAVNHDGRSNGLLAPNPDAQAEVLRKAYKDAGINPRDVDYVEAHGTGTILGDPIEADALGRVVGKGRSADRPALLGAVKSNVGHLESAAGAASLAKVALSLKNDKLPPSINYAGPNPYIDFEKIRIKVNDTTSEWPRYSGHAIAGVSGFGFGGANAHLVMREVLPSDLVEPELEAAPVAAQAKSVAGAVYVGGVKMDEYGEFVDEPLARRESGFDEDDDDDEDDGLDVRASAVGDEPELPGLTDEALRLLEVAREELDAAETAEPTKALVPIAVSGFLTSRKRATAGELADWIDGPEGRASSLESIGRSLSRRNHGRSRAVVLAHDHDEAVKGLRALAEGKQTPLVLAADGPVTNGPVWVLAGFGAQHRKMGKSLYLRDEIFAEWINKVDALVQDELGYSIVELILDDAQDYGIETTQTVIFAIQVALGEVLKAHGAKPGALIGQSLGEAAAAYFSGGLSLVDATRTICSRAHLMGEGEAMLFGEYIRLMALVEYSADEIRDVFSDFPDLEVCVYAAPTQTVIGGPPDQVDAIIARAESEGKFARKFQTKGASHTQQMDPLLGELAAELQGIEALPLKVPYYSTVHEGGFIRAGGEPIHELDYWKKGLRHSVYFTHGIRNAVDNGHTTFLELAPNPVALMQVGLTTASAGLHDAQLIATLARKQDEVDSMTTAMAQLFVHGHDLDFRLLFSRASDASDYADVPPTKFRRKPHWLDVRFSADGSGILPGTHVAMPDGRHAWEYAPRAATDLAVLVKAAAAAVLPDAKLTAYEQRAIPADDARLVTTLTRHPGGATVQVHARIEESFTLVYDAIVTRAGQATALPTAVGAGAAVTEVATQVAPEPEPEDDAAILHDSLTAGAGIAAGFAKWSPDSGETIGERLGTIVGSAMGYEPEDLPWEVPLIELGLDSLMAVRIKNRAEYDFDLPPIQLTAVRDANLYAVEKLITYAIEHREEVDQLAEVQKTQSDEEIAAAQAELMGGATTVAELEEMLAAKAAESEAGAPAPGTPPPPPPPPTNPAGPSAATPKSETTSPNLVGAAQVLNQQAVAEALNSDVPPRDAAERVTFATWAIVTGRSPGGIFNPLRSLSDDEAQKMAQRLTERAEGTITADDVTNAQTIEELATTVREFLEAGELDGFVRTIRKPAEGPLGEAQVPVYTFHAAGGSTVVYEPLLKRLPAGTPMYGFERVEGTIQERAAQYVPKLLELNGWATGATGQKKGRPFILTGWSLGGVLAYACAIGLKQAGADVQFVGLIDTVRAGEEVPQTKEETRKRWDRYAEFAQKTFNVEIPPIPYEELEGLDDAGQVEFVLNAVRDAGVQIPGGIIEHQRTSYLDNRAIDTAVIEPYDGHVTLYMADRYHDDAIKFEPRYAVRQPDGGWGEFVSDLEVVAIGGEHIQAIDEPYIAKVGAHMSEAINRIQAEGEGK</sequence>
<dbReference type="InterPro" id="IPR020806">
    <property type="entry name" value="PKS_PP-bd"/>
</dbReference>
<dbReference type="SMART" id="SM00827">
    <property type="entry name" value="PKS_AT"/>
    <property type="match status" value="1"/>
</dbReference>
<gene>
    <name evidence="10" type="ORF">EAH80_25845</name>
</gene>
<dbReference type="SUPFAM" id="SSF55048">
    <property type="entry name" value="Probable ACP-binding domain of malonyl-CoA ACP transacylase"/>
    <property type="match status" value="1"/>
</dbReference>
<dbReference type="PROSITE" id="PS00606">
    <property type="entry name" value="KS3_1"/>
    <property type="match status" value="1"/>
</dbReference>
<dbReference type="Pfam" id="PF00975">
    <property type="entry name" value="Thioesterase"/>
    <property type="match status" value="1"/>
</dbReference>
<keyword evidence="3 10" id="KW-0808">Transferase</keyword>
<dbReference type="Gene3D" id="3.40.47.10">
    <property type="match status" value="1"/>
</dbReference>
<keyword evidence="4" id="KW-0276">Fatty acid metabolism</keyword>
<evidence type="ECO:0000313" key="10">
    <source>
        <dbReference type="EMBL" id="TPG29746.1"/>
    </source>
</evidence>
<dbReference type="SUPFAM" id="SSF52151">
    <property type="entry name" value="FabD/lysophospholipase-like"/>
    <property type="match status" value="1"/>
</dbReference>
<protein>
    <submittedName>
        <fullName evidence="10">Acyltransferase domain-containing protein</fullName>
    </submittedName>
</protein>
<dbReference type="FunFam" id="3.30.70.250:FF:000003">
    <property type="entry name" value="Polyketide beta-ketoacyl synthase Pks3"/>
    <property type="match status" value="1"/>
</dbReference>
<dbReference type="InterPro" id="IPR014030">
    <property type="entry name" value="Ketoacyl_synth_N"/>
</dbReference>
<dbReference type="Pfam" id="PF16197">
    <property type="entry name" value="KAsynt_C_assoc"/>
    <property type="match status" value="1"/>
</dbReference>
<comment type="caution">
    <text evidence="10">The sequence shown here is derived from an EMBL/GenBank/DDBJ whole genome shotgun (WGS) entry which is preliminary data.</text>
</comment>
<keyword evidence="6" id="KW-0511">Multifunctional enzyme</keyword>
<keyword evidence="2" id="KW-0597">Phosphoprotein</keyword>
<feature type="compositionally biased region" description="Pro residues" evidence="7">
    <location>
        <begin position="1396"/>
        <end position="1409"/>
    </location>
</feature>
<feature type="compositionally biased region" description="Acidic residues" evidence="7">
    <location>
        <begin position="605"/>
        <end position="616"/>
    </location>
</feature>
<dbReference type="InterPro" id="IPR014043">
    <property type="entry name" value="Acyl_transferase_dom"/>
</dbReference>
<feature type="region of interest" description="Disordered" evidence="7">
    <location>
        <begin position="1386"/>
        <end position="1423"/>
    </location>
</feature>
<evidence type="ECO:0000259" key="9">
    <source>
        <dbReference type="PROSITE" id="PS52004"/>
    </source>
</evidence>
<evidence type="ECO:0000256" key="6">
    <source>
        <dbReference type="ARBA" id="ARBA00023268"/>
    </source>
</evidence>
<dbReference type="GO" id="GO:0005886">
    <property type="term" value="C:plasma membrane"/>
    <property type="evidence" value="ECO:0007669"/>
    <property type="project" value="TreeGrafter"/>
</dbReference>
<evidence type="ECO:0000256" key="2">
    <source>
        <dbReference type="ARBA" id="ARBA00022553"/>
    </source>
</evidence>
<dbReference type="PROSITE" id="PS52004">
    <property type="entry name" value="KS3_2"/>
    <property type="match status" value="1"/>
</dbReference>
<feature type="region of interest" description="Disordered" evidence="7">
    <location>
        <begin position="1"/>
        <end position="29"/>
    </location>
</feature>
<dbReference type="SUPFAM" id="SSF53901">
    <property type="entry name" value="Thiolase-like"/>
    <property type="match status" value="1"/>
</dbReference>
<dbReference type="Proteomes" id="UP000320095">
    <property type="component" value="Unassembled WGS sequence"/>
</dbReference>
<dbReference type="InterPro" id="IPR001031">
    <property type="entry name" value="Thioesterase"/>
</dbReference>
<evidence type="ECO:0000256" key="3">
    <source>
        <dbReference type="ARBA" id="ARBA00022679"/>
    </source>
</evidence>
<dbReference type="Gene3D" id="3.30.70.250">
    <property type="entry name" value="Malonyl-CoA ACP transacylase, ACP-binding"/>
    <property type="match status" value="1"/>
</dbReference>
<dbReference type="InterPro" id="IPR018201">
    <property type="entry name" value="Ketoacyl_synth_AS"/>
</dbReference>
<dbReference type="InterPro" id="IPR014031">
    <property type="entry name" value="Ketoacyl_synth_C"/>
</dbReference>
<dbReference type="Pfam" id="PF00698">
    <property type="entry name" value="Acyl_transf_1"/>
    <property type="match status" value="1"/>
</dbReference>
<dbReference type="Gene3D" id="3.40.50.1820">
    <property type="entry name" value="alpha/beta hydrolase"/>
    <property type="match status" value="1"/>
</dbReference>
<evidence type="ECO:0000313" key="11">
    <source>
        <dbReference type="Proteomes" id="UP000320095"/>
    </source>
</evidence>
<dbReference type="PROSITE" id="PS50075">
    <property type="entry name" value="CARRIER"/>
    <property type="match status" value="2"/>
</dbReference>
<dbReference type="SMART" id="SM00823">
    <property type="entry name" value="PKS_PP"/>
    <property type="match status" value="2"/>
</dbReference>
<dbReference type="EMBL" id="RCZG01000015">
    <property type="protein sequence ID" value="TPG29746.1"/>
    <property type="molecule type" value="Genomic_DNA"/>
</dbReference>
<keyword evidence="11" id="KW-1185">Reference proteome</keyword>
<dbReference type="InterPro" id="IPR029058">
    <property type="entry name" value="AB_hydrolase_fold"/>
</dbReference>
<evidence type="ECO:0000256" key="4">
    <source>
        <dbReference type="ARBA" id="ARBA00022832"/>
    </source>
</evidence>
<evidence type="ECO:0000259" key="8">
    <source>
        <dbReference type="PROSITE" id="PS50075"/>
    </source>
</evidence>
<dbReference type="GO" id="GO:0071770">
    <property type="term" value="P:DIM/DIP cell wall layer assembly"/>
    <property type="evidence" value="ECO:0007669"/>
    <property type="project" value="TreeGrafter"/>
</dbReference>
<accession>A0A502DZN5</accession>
<dbReference type="InterPro" id="IPR009081">
    <property type="entry name" value="PP-bd_ACP"/>
</dbReference>
<dbReference type="InterPro" id="IPR053778">
    <property type="entry name" value="Pks13"/>
</dbReference>
<proteinExistence type="predicted"/>
<dbReference type="InterPro" id="IPR016035">
    <property type="entry name" value="Acyl_Trfase/lysoPLipase"/>
</dbReference>
<dbReference type="Pfam" id="PF00550">
    <property type="entry name" value="PP-binding"/>
    <property type="match status" value="2"/>
</dbReference>
<dbReference type="InterPro" id="IPR050091">
    <property type="entry name" value="PKS_NRPS_Biosynth_Enz"/>
</dbReference>
<dbReference type="RefSeq" id="WP_140697730.1">
    <property type="nucleotide sequence ID" value="NZ_RCZG01000015.1"/>
</dbReference>
<dbReference type="Pfam" id="PF02801">
    <property type="entry name" value="Ketoacyl-synt_C"/>
    <property type="match status" value="1"/>
</dbReference>
<dbReference type="InterPro" id="IPR016039">
    <property type="entry name" value="Thiolase-like"/>
</dbReference>
<dbReference type="SUPFAM" id="SSF53474">
    <property type="entry name" value="alpha/beta-Hydrolases"/>
    <property type="match status" value="1"/>
</dbReference>
<dbReference type="PANTHER" id="PTHR43775:SF37">
    <property type="entry name" value="SI:DKEY-61P9.11"/>
    <property type="match status" value="1"/>
</dbReference>
<dbReference type="NCBIfam" id="NF040607">
    <property type="entry name" value="mycolic_Pks13"/>
    <property type="match status" value="1"/>
</dbReference>
<dbReference type="InterPro" id="IPR032821">
    <property type="entry name" value="PKS_assoc"/>
</dbReference>
<dbReference type="GO" id="GO:0031177">
    <property type="term" value="F:phosphopantetheine binding"/>
    <property type="evidence" value="ECO:0007669"/>
    <property type="project" value="InterPro"/>
</dbReference>
<dbReference type="SMART" id="SM01294">
    <property type="entry name" value="PKS_PP_betabranch"/>
    <property type="match status" value="1"/>
</dbReference>
<dbReference type="PANTHER" id="PTHR43775">
    <property type="entry name" value="FATTY ACID SYNTHASE"/>
    <property type="match status" value="1"/>
</dbReference>